<feature type="coiled-coil region" evidence="4">
    <location>
        <begin position="1121"/>
        <end position="1192"/>
    </location>
</feature>
<feature type="coiled-coil region" evidence="4">
    <location>
        <begin position="897"/>
        <end position="928"/>
    </location>
</feature>
<dbReference type="Gene3D" id="1.25.10.10">
    <property type="entry name" value="Leucine-rich Repeat Variant"/>
    <property type="match status" value="1"/>
</dbReference>
<dbReference type="GO" id="GO:0070646">
    <property type="term" value="P:protein modification by small protein removal"/>
    <property type="evidence" value="ECO:0007669"/>
    <property type="project" value="TreeGrafter"/>
</dbReference>
<dbReference type="Pfam" id="PF05903">
    <property type="entry name" value="Peptidase_C97"/>
    <property type="match status" value="1"/>
</dbReference>
<accession>A0A8H3VBI5</accession>
<keyword evidence="2" id="KW-0645">Protease</keyword>
<dbReference type="InterPro" id="IPR013766">
    <property type="entry name" value="Thioredoxin_domain"/>
</dbReference>
<dbReference type="InterPro" id="IPR011989">
    <property type="entry name" value="ARM-like"/>
</dbReference>
<keyword evidence="3" id="KW-0378">Hydrolase</keyword>
<dbReference type="SUPFAM" id="SSF52833">
    <property type="entry name" value="Thioredoxin-like"/>
    <property type="match status" value="1"/>
</dbReference>
<feature type="domain" description="PPPDE" evidence="8">
    <location>
        <begin position="1"/>
        <end position="141"/>
    </location>
</feature>
<dbReference type="PROSITE" id="PS51858">
    <property type="entry name" value="PPPDE"/>
    <property type="match status" value="1"/>
</dbReference>
<gene>
    <name evidence="9" type="ORF">EG328_008113</name>
</gene>
<dbReference type="PROSITE" id="PS51352">
    <property type="entry name" value="THIOREDOXIN_2"/>
    <property type="match status" value="1"/>
</dbReference>
<dbReference type="GO" id="GO:0006508">
    <property type="term" value="P:proteolysis"/>
    <property type="evidence" value="ECO:0007669"/>
    <property type="project" value="UniProtKB-KW"/>
</dbReference>
<dbReference type="InterPro" id="IPR042266">
    <property type="entry name" value="PPPDE_sf"/>
</dbReference>
<dbReference type="InterPro" id="IPR013535">
    <property type="entry name" value="PUL_dom"/>
</dbReference>
<feature type="region of interest" description="Disordered" evidence="5">
    <location>
        <begin position="637"/>
        <end position="662"/>
    </location>
</feature>
<dbReference type="Gene3D" id="3.90.1720.30">
    <property type="entry name" value="PPPDE domains"/>
    <property type="match status" value="1"/>
</dbReference>
<evidence type="ECO:0000259" key="6">
    <source>
        <dbReference type="PROSITE" id="PS51352"/>
    </source>
</evidence>
<feature type="region of interest" description="Disordered" evidence="5">
    <location>
        <begin position="1270"/>
        <end position="1291"/>
    </location>
</feature>
<dbReference type="PANTHER" id="PTHR12378">
    <property type="entry name" value="DESUMOYLATING ISOPEPTIDASE"/>
    <property type="match status" value="1"/>
</dbReference>
<name>A0A8H3VBI5_VENIN</name>
<evidence type="ECO:0000256" key="1">
    <source>
        <dbReference type="ARBA" id="ARBA00008140"/>
    </source>
</evidence>
<dbReference type="Gene3D" id="3.40.30.10">
    <property type="entry name" value="Glutaredoxin"/>
    <property type="match status" value="1"/>
</dbReference>
<protein>
    <submittedName>
        <fullName evidence="9">Uncharacterized protein</fullName>
    </submittedName>
</protein>
<sequence>MDVQLYVYDLSKGLARQFSQQFLGTHIDAVYHTAIVIDGIEYFYGAGVQTTYAGRTHHGNPMEVVPLGKTDLPIEIILEYLESLKERYTPEAYDLFLHNCNNFSNDFSMFLLGKGIPDHITSLPRRVLDTPFGQMLKPQLEQAMRPITQAPVAPQNVPLATSTKQTSNGSPGSMGAVHNVTSLKEVERLLQSASHSCATIFFTSSTCAPCKICYPVFDELAAEAGGKAVLIKVDINQAHEVSSKFAVRATPTFMTFQRGQKQDEWAGADPNRLRGTVRLLINSTHPPHPHADLRVPRLLSTSLRSVTYTKVPPLDKVIDKLGPLGKDPIVPAMKNFIEAIHGKRAAQEAPLPSLPDLAKFMLSGITSLPKGDLFAAYDIFRLAVADARVSAFFAEEKATATVLQLLQHVNELGIDAPYSLRIVALHVACNLFSAPLASHVIVANEVLVKELIRLLQISLLDEGHVNVRIAAASLSFNLAGANHRPRMEKGADVLGESDQVEMVAALLEGLSREEESKEAVKGLSLALGLLTYSAPIDGELLELCTAMEAKQTVVAKQDLSGNDPILKEWRIVILDMPSLCPPPNTDQTILDPPPNHFGDYVQTNSYDIQEHSDEPIKSEEDETEEGLGVFEPIINETPTAPDSSMRGINDDQNPSSVPVSPAFTSPRLRMELEKSPELPTSMALEDPATNLGVMHASNEENCHDAIGTYAGCTEELGFQETNDVMDTDPKEERFEQPILPEEVPAVAEPGMDSQSTAMDISTTGPAETELVTANIEGADGPKPMIEHNDQLFSNSWMPGRGSLPPPGKPTSTSIAVDDDNLPRKKRSASVDLSLRMTTTLSSNEFKRLKLVTPNLDSEKKSPGLNAIDQAAGQSSETVAIRENIEVIDLEIFEQDRNDRLAREAREKQTEEEEQAARLIQEDEEMRQQELQMYTNNFLNSFQSGGISTDETVNPQEARYAAVTSEGLAAVLRFVHQVQKESKEDVAMLRVDNDVLRGELQKSKETEARLAEEIKELTDSRSQKMWKTKMKTEREKMEGDLSRVEKKLDLLRAPDVTLEKMHTKIDGFDKHMSKKLAVFDKQFANMMTEAEKFKGACEAEKRLLNTARKELTKDFRTRKDEIERIDGEIQNVESSLEELNNRVRDVEASSDQDQHMPRNTITALELSQVLDDISQLREEVEGKDERLDIMQNDIQVFRSHVNEHLFDKDCLYTQAELNRIFFVGISDLTYHISGLRKQLVASVVEMRNIIALGKNGCVSQQRHAISLNPQLLATNNDSPPDTPSDEKAATSANSEAIHNLNSHQNHNDNGEVDLHADMDGLHEQVQAQSTPIAELQNQQPTESNTDIETRISVLIDPVRNDIDGLIKDLRLLAHKVKTMQTELGEADQDLDARLASERIERIQAELKESMTRATATAVCGRYLSGMMTFARNIGHKSMIELGSLARKEDKHCSRVSQIMNYWNFQIAQSLNDKTGEKAHELMAMVNKMRRGEKIPEDLERYYIDQEEDEALLGTLRKNLRKVLDEEGIWTAKSSIDLTAESDTE</sequence>
<dbReference type="EMBL" id="WNWS01000045">
    <property type="protein sequence ID" value="KAE9984915.1"/>
    <property type="molecule type" value="Genomic_DNA"/>
</dbReference>
<proteinExistence type="inferred from homology"/>
<comment type="similarity">
    <text evidence="1">Belongs to the DeSI family.</text>
</comment>
<evidence type="ECO:0000313" key="10">
    <source>
        <dbReference type="Proteomes" id="UP000447873"/>
    </source>
</evidence>
<dbReference type="GO" id="GO:0008233">
    <property type="term" value="F:peptidase activity"/>
    <property type="evidence" value="ECO:0007669"/>
    <property type="project" value="UniProtKB-KW"/>
</dbReference>
<dbReference type="Proteomes" id="UP000447873">
    <property type="component" value="Unassembled WGS sequence"/>
</dbReference>
<dbReference type="InterPro" id="IPR036249">
    <property type="entry name" value="Thioredoxin-like_sf"/>
</dbReference>
<dbReference type="PROSITE" id="PS51396">
    <property type="entry name" value="PUL"/>
    <property type="match status" value="1"/>
</dbReference>
<dbReference type="InterPro" id="IPR008580">
    <property type="entry name" value="PPPDE_dom"/>
</dbReference>
<evidence type="ECO:0000259" key="8">
    <source>
        <dbReference type="PROSITE" id="PS51858"/>
    </source>
</evidence>
<feature type="domain" description="PUL" evidence="7">
    <location>
        <begin position="298"/>
        <end position="576"/>
    </location>
</feature>
<dbReference type="Pfam" id="PF08324">
    <property type="entry name" value="PUL"/>
    <property type="match status" value="1"/>
</dbReference>
<dbReference type="PANTHER" id="PTHR12378:SF7">
    <property type="entry name" value="DESUMOYLATING ISOPEPTIDASE 1"/>
    <property type="match status" value="1"/>
</dbReference>
<evidence type="ECO:0000259" key="7">
    <source>
        <dbReference type="PROSITE" id="PS51396"/>
    </source>
</evidence>
<organism evidence="9 10">
    <name type="scientific">Venturia inaequalis</name>
    <name type="common">Apple scab fungus</name>
    <dbReference type="NCBI Taxonomy" id="5025"/>
    <lineage>
        <taxon>Eukaryota</taxon>
        <taxon>Fungi</taxon>
        <taxon>Dikarya</taxon>
        <taxon>Ascomycota</taxon>
        <taxon>Pezizomycotina</taxon>
        <taxon>Dothideomycetes</taxon>
        <taxon>Pleosporomycetidae</taxon>
        <taxon>Venturiales</taxon>
        <taxon>Venturiaceae</taxon>
        <taxon>Venturia</taxon>
    </lineage>
</organism>
<feature type="coiled-coil region" evidence="4">
    <location>
        <begin position="999"/>
        <end position="1046"/>
    </location>
</feature>
<keyword evidence="4" id="KW-0175">Coiled coil</keyword>
<evidence type="ECO:0000256" key="3">
    <source>
        <dbReference type="ARBA" id="ARBA00022801"/>
    </source>
</evidence>
<reference evidence="9 10" key="1">
    <citation type="submission" date="2018-12" db="EMBL/GenBank/DDBJ databases">
        <title>Venturia inaequalis Genome Resource.</title>
        <authorList>
            <person name="Lichtner F.J."/>
        </authorList>
    </citation>
    <scope>NUCLEOTIDE SEQUENCE [LARGE SCALE GENOMIC DNA]</scope>
    <source>
        <strain evidence="9 10">120213</strain>
    </source>
</reference>
<evidence type="ECO:0000256" key="5">
    <source>
        <dbReference type="SAM" id="MobiDB-lite"/>
    </source>
</evidence>
<dbReference type="SMART" id="SM01179">
    <property type="entry name" value="DUF862"/>
    <property type="match status" value="1"/>
</dbReference>
<evidence type="ECO:0000313" key="9">
    <source>
        <dbReference type="EMBL" id="KAE9984915.1"/>
    </source>
</evidence>
<evidence type="ECO:0000256" key="4">
    <source>
        <dbReference type="SAM" id="Coils"/>
    </source>
</evidence>
<comment type="caution">
    <text evidence="9">The sequence shown here is derived from an EMBL/GenBank/DDBJ whole genome shotgun (WGS) entry which is preliminary data.</text>
</comment>
<evidence type="ECO:0000256" key="2">
    <source>
        <dbReference type="ARBA" id="ARBA00022670"/>
    </source>
</evidence>
<feature type="domain" description="Thioredoxin" evidence="6">
    <location>
        <begin position="151"/>
        <end position="304"/>
    </location>
</feature>
<dbReference type="CDD" id="cd02947">
    <property type="entry name" value="TRX_family"/>
    <property type="match status" value="1"/>
</dbReference>
<dbReference type="Pfam" id="PF00085">
    <property type="entry name" value="Thioredoxin"/>
    <property type="match status" value="1"/>
</dbReference>